<dbReference type="EMBL" id="QMIG01000034">
    <property type="protein sequence ID" value="RAW09831.1"/>
    <property type="molecule type" value="Genomic_DNA"/>
</dbReference>
<evidence type="ECO:0000313" key="5">
    <source>
        <dbReference type="Proteomes" id="UP000250462"/>
    </source>
</evidence>
<protein>
    <submittedName>
        <fullName evidence="4">GDSL family lipase</fullName>
    </submittedName>
</protein>
<feature type="region of interest" description="Disordered" evidence="1">
    <location>
        <begin position="1"/>
        <end position="22"/>
    </location>
</feature>
<evidence type="ECO:0000259" key="3">
    <source>
        <dbReference type="Pfam" id="PF21181"/>
    </source>
</evidence>
<evidence type="ECO:0000256" key="1">
    <source>
        <dbReference type="SAM" id="MobiDB-lite"/>
    </source>
</evidence>
<reference evidence="4 5" key="1">
    <citation type="submission" date="2018-06" db="EMBL/GenBank/DDBJ databases">
        <title>Phytoactinopolyspora halophila sp. nov., a novel halophilic actinomycete isolated from a saline soil in China.</title>
        <authorList>
            <person name="Tang S.-K."/>
        </authorList>
    </citation>
    <scope>NUCLEOTIDE SEQUENCE [LARGE SCALE GENOMIC DNA]</scope>
    <source>
        <strain evidence="4 5">YIM 96934</strain>
    </source>
</reference>
<dbReference type="Pfam" id="PF14606">
    <property type="entry name" value="Lipase_GDSL_3"/>
    <property type="match status" value="1"/>
</dbReference>
<name>A0A329QCV8_9ACTN</name>
<dbReference type="InterPro" id="IPR013830">
    <property type="entry name" value="SGNH_hydro"/>
</dbReference>
<dbReference type="InterPro" id="IPR048977">
    <property type="entry name" value="SsfX3-like_N"/>
</dbReference>
<evidence type="ECO:0000313" key="4">
    <source>
        <dbReference type="EMBL" id="RAW09831.1"/>
    </source>
</evidence>
<comment type="caution">
    <text evidence="4">The sequence shown here is derived from an EMBL/GenBank/DDBJ whole genome shotgun (WGS) entry which is preliminary data.</text>
</comment>
<feature type="domain" description="SsfX3-like N-terminal" evidence="3">
    <location>
        <begin position="30"/>
        <end position="144"/>
    </location>
</feature>
<sequence length="355" mass="38027">MDVSTSEEPTTNPRHAASGRRELRSDDPVLSWAGVVEMEHTPEWSRGWRLPLRRIGLFPGDDLRFRAGMQAGVRVEFDTDARIVGGRAVPVSDDAETQIVDLVVDGRLAGSVPVGASGDFSFGELPAGEKSVELWLPQFGDFRLAAVEVDAAARVWPASPSRRPRLLTYGSSITQCRTAASPTRTWPAIVARELDLDLTCLGFAGECHLDPMVGRMIRDLPADVLVACLGINVYGQGTFTKRSFLPAMLGLLSTIRDGHPGVPLIVMSPIVSPERENTAGASGMSLAGMRAQVGEAVQLLREDGDKDIQLLDGLDVFGPGQAHMLGDGVHPNADGYAHMAGSITPVVRMAFAPAR</sequence>
<dbReference type="Gene3D" id="2.60.120.260">
    <property type="entry name" value="Galactose-binding domain-like"/>
    <property type="match status" value="1"/>
</dbReference>
<dbReference type="SUPFAM" id="SSF52266">
    <property type="entry name" value="SGNH hydrolase"/>
    <property type="match status" value="1"/>
</dbReference>
<keyword evidence="5" id="KW-1185">Reference proteome</keyword>
<feature type="domain" description="SGNH hydrolase-type esterase" evidence="2">
    <location>
        <begin position="166"/>
        <end position="348"/>
    </location>
</feature>
<accession>A0A329QCV8</accession>
<dbReference type="InterPro" id="IPR036514">
    <property type="entry name" value="SGNH_hydro_sf"/>
</dbReference>
<evidence type="ECO:0000259" key="2">
    <source>
        <dbReference type="Pfam" id="PF14606"/>
    </source>
</evidence>
<organism evidence="4 5">
    <name type="scientific">Phytoactinopolyspora halophila</name>
    <dbReference type="NCBI Taxonomy" id="1981511"/>
    <lineage>
        <taxon>Bacteria</taxon>
        <taxon>Bacillati</taxon>
        <taxon>Actinomycetota</taxon>
        <taxon>Actinomycetes</taxon>
        <taxon>Jiangellales</taxon>
        <taxon>Jiangellaceae</taxon>
        <taxon>Phytoactinopolyspora</taxon>
    </lineage>
</organism>
<dbReference type="Proteomes" id="UP000250462">
    <property type="component" value="Unassembled WGS sequence"/>
</dbReference>
<dbReference type="Gene3D" id="3.40.50.1110">
    <property type="entry name" value="SGNH hydrolase"/>
    <property type="match status" value="1"/>
</dbReference>
<feature type="compositionally biased region" description="Polar residues" evidence="1">
    <location>
        <begin position="1"/>
        <end position="13"/>
    </location>
</feature>
<gene>
    <name evidence="4" type="ORF">DPM12_20010</name>
</gene>
<dbReference type="Pfam" id="PF21181">
    <property type="entry name" value="SsfX3_N"/>
    <property type="match status" value="1"/>
</dbReference>
<dbReference type="AlphaFoldDB" id="A0A329QCV8"/>
<proteinExistence type="predicted"/>